<protein>
    <submittedName>
        <fullName evidence="1">Uncharacterized protein</fullName>
    </submittedName>
</protein>
<dbReference type="EMBL" id="CM035441">
    <property type="protein sequence ID" value="KAH7281186.1"/>
    <property type="molecule type" value="Genomic_DNA"/>
</dbReference>
<evidence type="ECO:0000313" key="2">
    <source>
        <dbReference type="Proteomes" id="UP000825935"/>
    </source>
</evidence>
<sequence length="228" mass="24069">MATRSSLNLLVIAHAGELDPLANAEASHQQGEDATDSLACATDQCVHDDEAVIILAFLANLESDQFPPLMVIASAHDVDLLAEAGASPACDKAILADARASSVLKEKPTISHNSNADDDVEVLSTFEADECAEVGSTITSQNFLVAEYAVISSFLAALHKLPVHVNLDPSVETSALLHVSDANLISAMNMPYLLLSIVAENISAMALRTLCYSVPAPLIEVQHIPCNL</sequence>
<evidence type="ECO:0000313" key="1">
    <source>
        <dbReference type="EMBL" id="KAH7281186.1"/>
    </source>
</evidence>
<organism evidence="1 2">
    <name type="scientific">Ceratopteris richardii</name>
    <name type="common">Triangle waterfern</name>
    <dbReference type="NCBI Taxonomy" id="49495"/>
    <lineage>
        <taxon>Eukaryota</taxon>
        <taxon>Viridiplantae</taxon>
        <taxon>Streptophyta</taxon>
        <taxon>Embryophyta</taxon>
        <taxon>Tracheophyta</taxon>
        <taxon>Polypodiopsida</taxon>
        <taxon>Polypodiidae</taxon>
        <taxon>Polypodiales</taxon>
        <taxon>Pteridineae</taxon>
        <taxon>Pteridaceae</taxon>
        <taxon>Parkerioideae</taxon>
        <taxon>Ceratopteris</taxon>
    </lineage>
</organism>
<comment type="caution">
    <text evidence="1">The sequence shown here is derived from an EMBL/GenBank/DDBJ whole genome shotgun (WGS) entry which is preliminary data.</text>
</comment>
<dbReference type="Proteomes" id="UP000825935">
    <property type="component" value="Chromosome 36"/>
</dbReference>
<name>A0A8T2QBZ3_CERRI</name>
<reference evidence="1" key="1">
    <citation type="submission" date="2021-08" db="EMBL/GenBank/DDBJ databases">
        <title>WGS assembly of Ceratopteris richardii.</title>
        <authorList>
            <person name="Marchant D.B."/>
            <person name="Chen G."/>
            <person name="Jenkins J."/>
            <person name="Shu S."/>
            <person name="Leebens-Mack J."/>
            <person name="Grimwood J."/>
            <person name="Schmutz J."/>
            <person name="Soltis P."/>
            <person name="Soltis D."/>
            <person name="Chen Z.-H."/>
        </authorList>
    </citation>
    <scope>NUCLEOTIDE SEQUENCE</scope>
    <source>
        <strain evidence="1">Whitten #5841</strain>
        <tissue evidence="1">Leaf</tissue>
    </source>
</reference>
<keyword evidence="2" id="KW-1185">Reference proteome</keyword>
<accession>A0A8T2QBZ3</accession>
<proteinExistence type="predicted"/>
<dbReference type="AlphaFoldDB" id="A0A8T2QBZ3"/>
<gene>
    <name evidence="1" type="ORF">KP509_36G034300</name>
</gene>